<dbReference type="PANTHER" id="PTHR11051">
    <property type="entry name" value="GLYCOSYL HYDROLASE-RELATED"/>
    <property type="match status" value="1"/>
</dbReference>
<dbReference type="InterPro" id="IPR005195">
    <property type="entry name" value="Glyco_hydro_65_M"/>
</dbReference>
<dbReference type="InterPro" id="IPR005196">
    <property type="entry name" value="Glyco_hydro_65_N"/>
</dbReference>
<dbReference type="AlphaFoldDB" id="A0A839E8D1"/>
<dbReference type="InterPro" id="IPR008979">
    <property type="entry name" value="Galactose-bd-like_sf"/>
</dbReference>
<dbReference type="GO" id="GO:0005993">
    <property type="term" value="P:trehalose catabolic process"/>
    <property type="evidence" value="ECO:0007669"/>
    <property type="project" value="TreeGrafter"/>
</dbReference>
<dbReference type="GO" id="GO:0004555">
    <property type="term" value="F:alpha,alpha-trehalase activity"/>
    <property type="evidence" value="ECO:0007669"/>
    <property type="project" value="TreeGrafter"/>
</dbReference>
<keyword evidence="2" id="KW-0732">Signal</keyword>
<feature type="domain" description="F5/8 type C" evidence="3">
    <location>
        <begin position="760"/>
        <end position="857"/>
    </location>
</feature>
<dbReference type="Pfam" id="PF00754">
    <property type="entry name" value="F5_F8_type_C"/>
    <property type="match status" value="1"/>
</dbReference>
<dbReference type="SUPFAM" id="SSF49785">
    <property type="entry name" value="Galactose-binding domain-like"/>
    <property type="match status" value="1"/>
</dbReference>
<dbReference type="InterPro" id="IPR008928">
    <property type="entry name" value="6-hairpin_glycosidase_sf"/>
</dbReference>
<keyword evidence="5" id="KW-1185">Reference proteome</keyword>
<dbReference type="InterPro" id="IPR011013">
    <property type="entry name" value="Gal_mutarotase_sf_dom"/>
</dbReference>
<dbReference type="Proteomes" id="UP000569329">
    <property type="component" value="Unassembled WGS sequence"/>
</dbReference>
<sequence>MGISAIRLGGVLSGALLAATATVAPAPATTAPPRDPVRGCGTGTSWEMSTDKLDPTYTRHGFVGNGYLSQRVPPRGTGYVATGEKTGFPLETPRYDGAFVAGLYADGPASQSDEKLNSYAAIPTWSTLTVATGGSSYTPRTPRGRISNYHQTLNVRCGVLRTSLTWTTPKGRSTDLVYEVVADRAHPHVGAVRVRMTPHWRGRATVTGLIDGAGARRMHPTGGGTDGDTVRVGFETNGVGETGTVASTLRAEDGTNTAGLDRSQRIDGLTAEQSLSFTARRGRTYEFSKYVGVNTSVSTPEHRAAAVKASKRAAERGWDDMFAEHAERWQRLWESNIRVPGEPRMQKWLRGAKYAVLSSVREGQDHSVAPAGLSSDNYAGLIFWDAELWIMPSLLLQHPDLAKSIVDYRERTLERAKVNAERIGARGSFYPWTSADDGNLWSDCHSWDPPHCRTQNHLQGDIAFATWQYYLATGDREWLRESGWPVLRNVAEYWAGRVTPNPDGSYSINDVAGPDEYSNGVDDGVFTNAVAATALRRATEAAELLGEPAPAKWGEIADDLRIPFDEDEQVFQQYAGYQGGEIKQADTVLLQYPLEWPMSSKIASNTLEYYAPRTDPDGPAMTDAIHAIDAAANGQPGCVTNTYLHRSVQPFMREPFAQFSEARGEQAGEGAGAPALNFLTGGGGFMQVFTHGLPGLRLRADGVELDPMLPPQLPGGVELNEMHWRGRAFDVHIGPHSTTVTLRSGEPFTVRAPDGEHLVSQDSPLTLKTRRPDLAPTSNVARCETAEADSVRPGRYAMAAVDGSTATSWVPEAATSSLTVDLGSARRITDIATQWTDTAPAASRLLTSVDGKHFTEVPPKAQHPRVARYVRVEVTDSGGEGRAGVRELEVTRAPRGNE</sequence>
<dbReference type="PANTHER" id="PTHR11051:SF8">
    <property type="entry name" value="PROTEIN-GLUCOSYLGALACTOSYLHYDROXYLYSINE GLUCOSIDASE"/>
    <property type="match status" value="1"/>
</dbReference>
<name>A0A839E8D1_9PSEU</name>
<dbReference type="EMBL" id="JACGWZ010000008">
    <property type="protein sequence ID" value="MBA8827531.1"/>
    <property type="molecule type" value="Genomic_DNA"/>
</dbReference>
<reference evidence="4 5" key="1">
    <citation type="submission" date="2020-07" db="EMBL/GenBank/DDBJ databases">
        <title>Sequencing the genomes of 1000 actinobacteria strains.</title>
        <authorList>
            <person name="Klenk H.-P."/>
        </authorList>
    </citation>
    <scope>NUCLEOTIDE SEQUENCE [LARGE SCALE GENOMIC DNA]</scope>
    <source>
        <strain evidence="4 5">DSM 45975</strain>
    </source>
</reference>
<dbReference type="GO" id="GO:0030246">
    <property type="term" value="F:carbohydrate binding"/>
    <property type="evidence" value="ECO:0007669"/>
    <property type="project" value="InterPro"/>
</dbReference>
<dbReference type="InterPro" id="IPR012341">
    <property type="entry name" value="6hp_glycosidase-like_sf"/>
</dbReference>
<organism evidence="4 5">
    <name type="scientific">Halosaccharopolyspora lacisalsi</name>
    <dbReference type="NCBI Taxonomy" id="1000566"/>
    <lineage>
        <taxon>Bacteria</taxon>
        <taxon>Bacillati</taxon>
        <taxon>Actinomycetota</taxon>
        <taxon>Actinomycetes</taxon>
        <taxon>Pseudonocardiales</taxon>
        <taxon>Pseudonocardiaceae</taxon>
        <taxon>Halosaccharopolyspora</taxon>
    </lineage>
</organism>
<dbReference type="InterPro" id="IPR037018">
    <property type="entry name" value="GH65_N"/>
</dbReference>
<evidence type="ECO:0000256" key="1">
    <source>
        <dbReference type="ARBA" id="ARBA00023295"/>
    </source>
</evidence>
<proteinExistence type="predicted"/>
<dbReference type="Gene3D" id="2.60.420.10">
    <property type="entry name" value="Maltose phosphorylase, domain 3"/>
    <property type="match status" value="1"/>
</dbReference>
<evidence type="ECO:0000259" key="3">
    <source>
        <dbReference type="PROSITE" id="PS50022"/>
    </source>
</evidence>
<accession>A0A839E8D1</accession>
<dbReference type="InterPro" id="IPR000421">
    <property type="entry name" value="FA58C"/>
</dbReference>
<dbReference type="Gene3D" id="1.50.10.10">
    <property type="match status" value="1"/>
</dbReference>
<feature type="chain" id="PRO_5039609987" evidence="2">
    <location>
        <begin position="19"/>
        <end position="898"/>
    </location>
</feature>
<keyword evidence="1" id="KW-0326">Glycosidase</keyword>
<feature type="signal peptide" evidence="2">
    <location>
        <begin position="1"/>
        <end position="18"/>
    </location>
</feature>
<dbReference type="SUPFAM" id="SSF48208">
    <property type="entry name" value="Six-hairpin glycosidases"/>
    <property type="match status" value="1"/>
</dbReference>
<dbReference type="Gene3D" id="2.70.98.40">
    <property type="entry name" value="Glycoside hydrolase, family 65, N-terminal domain"/>
    <property type="match status" value="1"/>
</dbReference>
<dbReference type="InterPro" id="IPR005194">
    <property type="entry name" value="Glyco_hydro_65_C"/>
</dbReference>
<gene>
    <name evidence="4" type="ORF">FHX42_004927</name>
</gene>
<dbReference type="Pfam" id="PF03633">
    <property type="entry name" value="Glyco_hydro_65C"/>
    <property type="match status" value="1"/>
</dbReference>
<dbReference type="RefSeq" id="WP_182546697.1">
    <property type="nucleotide sequence ID" value="NZ_JACGWZ010000008.1"/>
</dbReference>
<dbReference type="Pfam" id="PF03636">
    <property type="entry name" value="Glyco_hydro_65N"/>
    <property type="match status" value="1"/>
</dbReference>
<evidence type="ECO:0000313" key="5">
    <source>
        <dbReference type="Proteomes" id="UP000569329"/>
    </source>
</evidence>
<evidence type="ECO:0000256" key="2">
    <source>
        <dbReference type="SAM" id="SignalP"/>
    </source>
</evidence>
<dbReference type="Gene3D" id="2.60.120.260">
    <property type="entry name" value="Galactose-binding domain-like"/>
    <property type="match status" value="1"/>
</dbReference>
<comment type="caution">
    <text evidence="4">The sequence shown here is derived from an EMBL/GenBank/DDBJ whole genome shotgun (WGS) entry which is preliminary data.</text>
</comment>
<dbReference type="Pfam" id="PF03632">
    <property type="entry name" value="Glyco_hydro_65m"/>
    <property type="match status" value="1"/>
</dbReference>
<keyword evidence="4" id="KW-0378">Hydrolase</keyword>
<protein>
    <submittedName>
        <fullName evidence="4">Trehalose/maltose hydrolase-like predicted phosphorylase</fullName>
    </submittedName>
</protein>
<dbReference type="PROSITE" id="PS50022">
    <property type="entry name" value="FA58C_3"/>
    <property type="match status" value="1"/>
</dbReference>
<evidence type="ECO:0000313" key="4">
    <source>
        <dbReference type="EMBL" id="MBA8827531.1"/>
    </source>
</evidence>
<dbReference type="GO" id="GO:0016757">
    <property type="term" value="F:glycosyltransferase activity"/>
    <property type="evidence" value="ECO:0007669"/>
    <property type="project" value="UniProtKB-ARBA"/>
</dbReference>
<dbReference type="SUPFAM" id="SSF74650">
    <property type="entry name" value="Galactose mutarotase-like"/>
    <property type="match status" value="1"/>
</dbReference>